<accession>A0A411EBK2</accession>
<name>A0A411EBK2_9FLAO</name>
<evidence type="ECO:0000313" key="3">
    <source>
        <dbReference type="Proteomes" id="UP000290889"/>
    </source>
</evidence>
<dbReference type="OrthoDB" id="1652165at2"/>
<dbReference type="Pfam" id="PF19081">
    <property type="entry name" value="Ig_7"/>
    <property type="match status" value="1"/>
</dbReference>
<dbReference type="AlphaFoldDB" id="A0A411EBK2"/>
<reference evidence="2 3" key="1">
    <citation type="submission" date="2019-01" db="EMBL/GenBank/DDBJ databases">
        <title>Muriicola soli sp. nov., isolated from soil.</title>
        <authorList>
            <person name="Kang H.J."/>
            <person name="Kim S.B."/>
        </authorList>
    </citation>
    <scope>NUCLEOTIDE SEQUENCE [LARGE SCALE GENOMIC DNA]</scope>
    <source>
        <strain evidence="2 3">MMS17-SY002</strain>
    </source>
</reference>
<dbReference type="SUPFAM" id="SSF49299">
    <property type="entry name" value="PKD domain"/>
    <property type="match status" value="1"/>
</dbReference>
<protein>
    <submittedName>
        <fullName evidence="2">T9SS type B sorting domain-containing protein</fullName>
    </submittedName>
</protein>
<dbReference type="Pfam" id="PF13585">
    <property type="entry name" value="CHU_C"/>
    <property type="match status" value="1"/>
</dbReference>
<proteinExistence type="predicted"/>
<sequence length="274" mass="30038">MDVNWYDAPSGGTLLDADTITYSTDVAGTYYAEAVSTQAFCPSTSRTPVTLQIDPLPNVNDEMISFCENEDVLLQAGVTGVSYQWSTGETTPEITVSQAGVYTVEVTDPRGCSNVKTVEVTQVDLPVIENIRTENGNIVVLTSAADDVEYSLDGVNFQNQSIFENVPGGLYAISVRGETSCSNVTQDFFHLVVPKFFTPNGDGINDIFEVQGISSLSNYEINLFDRYGKLIKNSSGEPLIWDGSYNAQLLPSGDYWYTVRIENQIYQGHVALVR</sequence>
<evidence type="ECO:0000313" key="2">
    <source>
        <dbReference type="EMBL" id="QBA65112.1"/>
    </source>
</evidence>
<dbReference type="NCBIfam" id="TIGR04131">
    <property type="entry name" value="Bac_Flav_CTERM"/>
    <property type="match status" value="1"/>
</dbReference>
<dbReference type="InterPro" id="IPR035986">
    <property type="entry name" value="PKD_dom_sf"/>
</dbReference>
<dbReference type="Proteomes" id="UP000290889">
    <property type="component" value="Chromosome"/>
</dbReference>
<feature type="domain" description="Ig-like" evidence="1">
    <location>
        <begin position="3"/>
        <end position="55"/>
    </location>
</feature>
<organism evidence="2 3">
    <name type="scientific">Muriicola soli</name>
    <dbReference type="NCBI Taxonomy" id="2507538"/>
    <lineage>
        <taxon>Bacteria</taxon>
        <taxon>Pseudomonadati</taxon>
        <taxon>Bacteroidota</taxon>
        <taxon>Flavobacteriia</taxon>
        <taxon>Flavobacteriales</taxon>
        <taxon>Flavobacteriaceae</taxon>
        <taxon>Muriicola</taxon>
    </lineage>
</organism>
<dbReference type="Gene3D" id="2.60.40.10">
    <property type="entry name" value="Immunoglobulins"/>
    <property type="match status" value="1"/>
</dbReference>
<dbReference type="InterPro" id="IPR026341">
    <property type="entry name" value="T9SS_type_B"/>
</dbReference>
<dbReference type="EMBL" id="CP035544">
    <property type="protein sequence ID" value="QBA65112.1"/>
    <property type="molecule type" value="Genomic_DNA"/>
</dbReference>
<keyword evidence="3" id="KW-1185">Reference proteome</keyword>
<dbReference type="RefSeq" id="WP_129606023.1">
    <property type="nucleotide sequence ID" value="NZ_CP035544.1"/>
</dbReference>
<gene>
    <name evidence="2" type="ORF">EQY75_11590</name>
</gene>
<dbReference type="InterPro" id="IPR013783">
    <property type="entry name" value="Ig-like_fold"/>
</dbReference>
<dbReference type="InterPro" id="IPR044023">
    <property type="entry name" value="Ig_7"/>
</dbReference>
<evidence type="ECO:0000259" key="1">
    <source>
        <dbReference type="Pfam" id="PF19081"/>
    </source>
</evidence>
<dbReference type="KEGG" id="mur:EQY75_11590"/>